<dbReference type="OrthoDB" id="443540at2759"/>
<feature type="region of interest" description="Disordered" evidence="1">
    <location>
        <begin position="1406"/>
        <end position="1444"/>
    </location>
</feature>
<gene>
    <name evidence="2" type="ORF">SNEC2469_LOCUS28737</name>
</gene>
<accession>A0A813ARI5</accession>
<name>A0A813ARI5_9DINO</name>
<protein>
    <recommendedName>
        <fullName evidence="4">Copia protein</fullName>
    </recommendedName>
</protein>
<evidence type="ECO:0000256" key="1">
    <source>
        <dbReference type="SAM" id="MobiDB-lite"/>
    </source>
</evidence>
<dbReference type="Proteomes" id="UP000601435">
    <property type="component" value="Unassembled WGS sequence"/>
</dbReference>
<sequence>MDTVSRRRRSQPVGELEAEAAARDLAYQTALSQTGITGQVPGGICAGEASPGTLESGGVVGQSGLEQLPVANPFHSERVKQEVNLIRSRPTTLDTDAARFHGEVDEAALGDSWTGGVGEPDYSAMLGQPTTEREAPRVARVEPSAAGQPASVVGNAVEGDTRLSGSKPGMIPESGMGLREERTGGETDSPLVAGEPEAGCVDDPRELIPASADRLTRVEMLLTQVLEENQVLRRQIQADLSISAAEFEAASLVQQGEGDVKGGSASPTSPEALVAEAAKLLKGVSLRPIRLEDVDLSWVNSALTSASDPDYCLIDSGATNALRPAKPEELLECRKIRVDLASGEAELSINNQGTLLHGGGCQVILPANYLIELGYTIEVGLDLLREYEALGKEKGDLLIGLVSCSFWRIAAKECHSPDTTALPSDEYPEREAVEESLAKERAKGTGMVSQGACLGECVVWKDGFKTWKEVYGLHFAEFDQGCLGPFLDGLGYDPEVIEEEPRDIEDLVLFGDLEVRNPNLRPLQSNCLKRRSKKGREVMLQVQGIINRLESSGDAPAGNRAELAVQNWVTFLEQLGIPQSVLLPFGVKIHARKRFKTGYKEQWRVVAAIDCRNAKVLAAVSEDDDLEDVALGEGYFCVRQLEADLDTEDARPDEERSRGIASSSKTSPRTGLDHTVLIPQYLYAPPSGAVHDIHAHAVVFSGDRWHTSEKWEGEDRWVISAFVPRDFKKATSEDWTELRRLGFPVEGLEEASRVQVSRLEGLEVPGELGGDLSDPFSAWEVGLPLPIAGEDDRESWVYQHACNSQLCRLLSEDLYNTSIPFETAGDVALELHRAEAMNDWLEGAESLSVKVAITYAAGHEHWTGVTIDVKSAFLYAPIRSDIKGTEERIIVKPPYLLVELGVLHKDDRWWIRKALYGLPTSPRDWGRYRDAEFRAFRMTWRGKEYQLLQTKTDDALWLARAVQEGTVGPIEGVLVVYVDDLAFFAPEGLAKAFISAVQSRSKTSEPAWLGEEPVTFCGIELILQRTGYRMSQCAYIRELLHRYDVKDQSAVPMTKWVEPERAEAPTVEEVREAQALTGALLWVSTRTRPDLSYVVSRCGQQATKAPKWSVSLGRWAALSRNMDSYPFLVPKDTLSVSSGSQGVDPSHEVLEGPAEGEDDDEFTEEVGGSSGSGEKPVPKGLTYEDFFEEGEGSGAAGTDLQGLMLLQGERVLFFLGDAAREWLELRVTSILVRVALVEALAAVWRAGPNALMFSGPQWQAAVEDHLQVRAVINASRARVAAQEAFPYVPWGQQRVHYLWRVLDLNGSEVLACLGDRVPEWWSFRVTSSGFMTYGLFAVSSWLEERRGRNGATTSGFVDAGEAYMQSEQSDFEDDPTLDELPLRPRQLHVDLPPVVGFGAFFDDLEGSSEGESTGEPSVVSVVSAGSEPEAAFREEEEETSGDRSERLVGVGVVSYEAALGGLIVFTGDDRFEVPLPGWSLSSVEAVVQGLQTGTWSNWQEILDSAPPAADDSAQSSVLKDGPGDGLPYVRGARGLRARVSWAFWIRVLVILWAWVGVVSGSEVSAELRDAPLEVYTPACPSYELQVRSYAEGIVKPWDEDFQCDGSVLWELSKVCLIVGTWELAKFLWHRARRACVTTCSTACQTCDHSFVPLPLPEGIRSRAKILFCLWRAGYAVDSEPYPEDVQCELFWLIGDRLKRLEDGEASESASSE</sequence>
<organism evidence="2 3">
    <name type="scientific">Symbiodinium necroappetens</name>
    <dbReference type="NCBI Taxonomy" id="1628268"/>
    <lineage>
        <taxon>Eukaryota</taxon>
        <taxon>Sar</taxon>
        <taxon>Alveolata</taxon>
        <taxon>Dinophyceae</taxon>
        <taxon>Suessiales</taxon>
        <taxon>Symbiodiniaceae</taxon>
        <taxon>Symbiodinium</taxon>
    </lineage>
</organism>
<feature type="compositionally biased region" description="Basic and acidic residues" evidence="1">
    <location>
        <begin position="648"/>
        <end position="658"/>
    </location>
</feature>
<feature type="region of interest" description="Disordered" evidence="1">
    <location>
        <begin position="647"/>
        <end position="669"/>
    </location>
</feature>
<reference evidence="2" key="1">
    <citation type="submission" date="2021-02" db="EMBL/GenBank/DDBJ databases">
        <authorList>
            <person name="Dougan E. K."/>
            <person name="Rhodes N."/>
            <person name="Thang M."/>
            <person name="Chan C."/>
        </authorList>
    </citation>
    <scope>NUCLEOTIDE SEQUENCE</scope>
</reference>
<keyword evidence="3" id="KW-1185">Reference proteome</keyword>
<feature type="compositionally biased region" description="Low complexity" evidence="1">
    <location>
        <begin position="1409"/>
        <end position="1429"/>
    </location>
</feature>
<feature type="region of interest" description="Disordered" evidence="1">
    <location>
        <begin position="1136"/>
        <end position="1180"/>
    </location>
</feature>
<evidence type="ECO:0000313" key="3">
    <source>
        <dbReference type="Proteomes" id="UP000601435"/>
    </source>
</evidence>
<feature type="compositionally biased region" description="Polar residues" evidence="1">
    <location>
        <begin position="660"/>
        <end position="669"/>
    </location>
</feature>
<evidence type="ECO:0000313" key="2">
    <source>
        <dbReference type="EMBL" id="CAE7878435.1"/>
    </source>
</evidence>
<evidence type="ECO:0008006" key="4">
    <source>
        <dbReference type="Google" id="ProtNLM"/>
    </source>
</evidence>
<feature type="region of interest" description="Disordered" evidence="1">
    <location>
        <begin position="159"/>
        <end position="199"/>
    </location>
</feature>
<feature type="compositionally biased region" description="Acidic residues" evidence="1">
    <location>
        <begin position="1154"/>
        <end position="1164"/>
    </location>
</feature>
<comment type="caution">
    <text evidence="2">The sequence shown here is derived from an EMBL/GenBank/DDBJ whole genome shotgun (WGS) entry which is preliminary data.</text>
</comment>
<proteinExistence type="predicted"/>
<dbReference type="EMBL" id="CAJNJA010063119">
    <property type="protein sequence ID" value="CAE7878435.1"/>
    <property type="molecule type" value="Genomic_DNA"/>
</dbReference>